<evidence type="ECO:0000256" key="1">
    <source>
        <dbReference type="ARBA" id="ARBA00001286"/>
    </source>
</evidence>
<dbReference type="GO" id="GO:0032259">
    <property type="term" value="P:methylation"/>
    <property type="evidence" value="ECO:0007669"/>
    <property type="project" value="UniProtKB-KW"/>
</dbReference>
<evidence type="ECO:0000256" key="6">
    <source>
        <dbReference type="ARBA" id="ARBA00049348"/>
    </source>
</evidence>
<proteinExistence type="predicted"/>
<keyword evidence="4" id="KW-0227">DNA damage</keyword>
<dbReference type="Proteomes" id="UP001549047">
    <property type="component" value="Unassembled WGS sequence"/>
</dbReference>
<keyword evidence="2 8" id="KW-0489">Methyltransferase</keyword>
<dbReference type="Gene3D" id="1.10.10.10">
    <property type="entry name" value="Winged helix-like DNA-binding domain superfamily/Winged helix DNA-binding domain"/>
    <property type="match status" value="1"/>
</dbReference>
<dbReference type="PROSITE" id="PS00374">
    <property type="entry name" value="MGMT"/>
    <property type="match status" value="1"/>
</dbReference>
<evidence type="ECO:0000313" key="8">
    <source>
        <dbReference type="EMBL" id="MET3614662.1"/>
    </source>
</evidence>
<comment type="catalytic activity">
    <reaction evidence="1">
        <text>a 4-O-methyl-thymidine in DNA + L-cysteinyl-[protein] = a thymidine in DNA + S-methyl-L-cysteinyl-[protein]</text>
        <dbReference type="Rhea" id="RHEA:53428"/>
        <dbReference type="Rhea" id="RHEA-COMP:10131"/>
        <dbReference type="Rhea" id="RHEA-COMP:10132"/>
        <dbReference type="Rhea" id="RHEA-COMP:13555"/>
        <dbReference type="Rhea" id="RHEA-COMP:13556"/>
        <dbReference type="ChEBI" id="CHEBI:29950"/>
        <dbReference type="ChEBI" id="CHEBI:82612"/>
        <dbReference type="ChEBI" id="CHEBI:137386"/>
        <dbReference type="ChEBI" id="CHEBI:137387"/>
        <dbReference type="EC" id="2.1.1.63"/>
    </reaction>
</comment>
<keyword evidence="3 8" id="KW-0808">Transferase</keyword>
<evidence type="ECO:0000256" key="2">
    <source>
        <dbReference type="ARBA" id="ARBA00022603"/>
    </source>
</evidence>
<dbReference type="SUPFAM" id="SSF46767">
    <property type="entry name" value="Methylated DNA-protein cysteine methyltransferase, C-terminal domain"/>
    <property type="match status" value="1"/>
</dbReference>
<comment type="catalytic activity">
    <reaction evidence="6">
        <text>a 6-O-methyl-2'-deoxyguanosine in DNA + L-cysteinyl-[protein] = S-methyl-L-cysteinyl-[protein] + a 2'-deoxyguanosine in DNA</text>
        <dbReference type="Rhea" id="RHEA:24000"/>
        <dbReference type="Rhea" id="RHEA-COMP:10131"/>
        <dbReference type="Rhea" id="RHEA-COMP:10132"/>
        <dbReference type="Rhea" id="RHEA-COMP:11367"/>
        <dbReference type="Rhea" id="RHEA-COMP:11368"/>
        <dbReference type="ChEBI" id="CHEBI:29950"/>
        <dbReference type="ChEBI" id="CHEBI:82612"/>
        <dbReference type="ChEBI" id="CHEBI:85445"/>
        <dbReference type="ChEBI" id="CHEBI:85448"/>
        <dbReference type="EC" id="2.1.1.63"/>
    </reaction>
</comment>
<accession>A0ABV2J1N2</accession>
<dbReference type="InterPro" id="IPR014048">
    <property type="entry name" value="MethylDNA_cys_MeTrfase_DNA-bd"/>
</dbReference>
<dbReference type="CDD" id="cd06445">
    <property type="entry name" value="ATase"/>
    <property type="match status" value="1"/>
</dbReference>
<comment type="caution">
    <text evidence="8">The sequence shown here is derived from an EMBL/GenBank/DDBJ whole genome shotgun (WGS) entry which is preliminary data.</text>
</comment>
<organism evidence="8 9">
    <name type="scientific">Rhizobium aquaticum</name>
    <dbReference type="NCBI Taxonomy" id="1549636"/>
    <lineage>
        <taxon>Bacteria</taxon>
        <taxon>Pseudomonadati</taxon>
        <taxon>Pseudomonadota</taxon>
        <taxon>Alphaproteobacteria</taxon>
        <taxon>Hyphomicrobiales</taxon>
        <taxon>Rhizobiaceae</taxon>
        <taxon>Rhizobium/Agrobacterium group</taxon>
        <taxon>Rhizobium</taxon>
    </lineage>
</organism>
<name>A0ABV2J1N2_9HYPH</name>
<dbReference type="PANTHER" id="PTHR10815">
    <property type="entry name" value="METHYLATED-DNA--PROTEIN-CYSTEINE METHYLTRANSFERASE"/>
    <property type="match status" value="1"/>
</dbReference>
<dbReference type="RefSeq" id="WP_354557142.1">
    <property type="nucleotide sequence ID" value="NZ_JBEPMB010000004.1"/>
</dbReference>
<keyword evidence="9" id="KW-1185">Reference proteome</keyword>
<dbReference type="InterPro" id="IPR036388">
    <property type="entry name" value="WH-like_DNA-bd_sf"/>
</dbReference>
<gene>
    <name evidence="8" type="ORF">ABID16_002999</name>
</gene>
<evidence type="ECO:0000259" key="7">
    <source>
        <dbReference type="Pfam" id="PF01035"/>
    </source>
</evidence>
<dbReference type="InterPro" id="IPR036631">
    <property type="entry name" value="MGMT_N_sf"/>
</dbReference>
<dbReference type="EC" id="2.1.1.63" evidence="8"/>
<protein>
    <submittedName>
        <fullName evidence="8">Methylated-DNA-[protein]-cysteine S-methyltransferase</fullName>
        <ecNumber evidence="8">2.1.1.63</ecNumber>
    </submittedName>
</protein>
<dbReference type="GO" id="GO:0003908">
    <property type="term" value="F:methylated-DNA-[protein]-cysteine S-methyltransferase activity"/>
    <property type="evidence" value="ECO:0007669"/>
    <property type="project" value="UniProtKB-EC"/>
</dbReference>
<dbReference type="NCBIfam" id="TIGR00589">
    <property type="entry name" value="ogt"/>
    <property type="match status" value="1"/>
</dbReference>
<reference evidence="8 9" key="1">
    <citation type="submission" date="2024-06" db="EMBL/GenBank/DDBJ databases">
        <title>Genomic Encyclopedia of Type Strains, Phase IV (KMG-IV): sequencing the most valuable type-strain genomes for metagenomic binning, comparative biology and taxonomic classification.</title>
        <authorList>
            <person name="Goeker M."/>
        </authorList>
    </citation>
    <scope>NUCLEOTIDE SEQUENCE [LARGE SCALE GENOMIC DNA]</scope>
    <source>
        <strain evidence="8 9">DSM 29780</strain>
    </source>
</reference>
<keyword evidence="5" id="KW-0234">DNA repair</keyword>
<sequence>MDSAEYMLFETALGVCGIAWSEAGLLRVQLPDRDAAATAARLAKAARRAGGAVPAFATETAERLSDYAAGEAVDFSDIILDFDGVAAFEATVYHALRRVGRGETVTYGELAMLAGSPGAAQAVGTAMARNPWPVVVPCHRVLAAGNKPGGFSAPGGLVTKAKLLAMEGVHLDGGEPMLPGLFD</sequence>
<dbReference type="PANTHER" id="PTHR10815:SF5">
    <property type="entry name" value="METHYLATED-DNA--PROTEIN-CYSTEINE METHYLTRANSFERASE"/>
    <property type="match status" value="1"/>
</dbReference>
<evidence type="ECO:0000256" key="5">
    <source>
        <dbReference type="ARBA" id="ARBA00023204"/>
    </source>
</evidence>
<dbReference type="EMBL" id="JBEPMB010000004">
    <property type="protein sequence ID" value="MET3614662.1"/>
    <property type="molecule type" value="Genomic_DNA"/>
</dbReference>
<evidence type="ECO:0000313" key="9">
    <source>
        <dbReference type="Proteomes" id="UP001549047"/>
    </source>
</evidence>
<dbReference type="SUPFAM" id="SSF53155">
    <property type="entry name" value="Methylated DNA-protein cysteine methyltransferase domain"/>
    <property type="match status" value="1"/>
</dbReference>
<dbReference type="InterPro" id="IPR036217">
    <property type="entry name" value="MethylDNA_cys_MeTrfase_DNAb"/>
</dbReference>
<dbReference type="InterPro" id="IPR001497">
    <property type="entry name" value="MethylDNA_cys_MeTrfase_AS"/>
</dbReference>
<dbReference type="Pfam" id="PF01035">
    <property type="entry name" value="DNA_binding_1"/>
    <property type="match status" value="1"/>
</dbReference>
<evidence type="ECO:0000256" key="4">
    <source>
        <dbReference type="ARBA" id="ARBA00022763"/>
    </source>
</evidence>
<evidence type="ECO:0000256" key="3">
    <source>
        <dbReference type="ARBA" id="ARBA00022679"/>
    </source>
</evidence>
<feature type="domain" description="Methylated-DNA-[protein]-cysteine S-methyltransferase DNA binding" evidence="7">
    <location>
        <begin position="88"/>
        <end position="169"/>
    </location>
</feature>